<comment type="caution">
    <text evidence="1">The sequence shown here is derived from an EMBL/GenBank/DDBJ whole genome shotgun (WGS) entry which is preliminary data.</text>
</comment>
<protein>
    <submittedName>
        <fullName evidence="1">Uncharacterized protein</fullName>
    </submittedName>
</protein>
<dbReference type="EMBL" id="BAAATK010000017">
    <property type="protein sequence ID" value="GAA2438795.1"/>
    <property type="molecule type" value="Genomic_DNA"/>
</dbReference>
<gene>
    <name evidence="1" type="ORF">GCM10010421_31230</name>
</gene>
<accession>A0ABP5X227</accession>
<dbReference type="Proteomes" id="UP001500460">
    <property type="component" value="Unassembled WGS sequence"/>
</dbReference>
<keyword evidence="2" id="KW-1185">Reference proteome</keyword>
<reference evidence="2" key="1">
    <citation type="journal article" date="2019" name="Int. J. Syst. Evol. Microbiol.">
        <title>The Global Catalogue of Microorganisms (GCM) 10K type strain sequencing project: providing services to taxonomists for standard genome sequencing and annotation.</title>
        <authorList>
            <consortium name="The Broad Institute Genomics Platform"/>
            <consortium name="The Broad Institute Genome Sequencing Center for Infectious Disease"/>
            <person name="Wu L."/>
            <person name="Ma J."/>
        </authorList>
    </citation>
    <scope>NUCLEOTIDE SEQUENCE [LARGE SCALE GENOMIC DNA]</scope>
    <source>
        <strain evidence="2">JCM 6922</strain>
    </source>
</reference>
<evidence type="ECO:0000313" key="1">
    <source>
        <dbReference type="EMBL" id="GAA2438795.1"/>
    </source>
</evidence>
<organism evidence="1 2">
    <name type="scientific">Streptomyces glaucus</name>
    <dbReference type="NCBI Taxonomy" id="284029"/>
    <lineage>
        <taxon>Bacteria</taxon>
        <taxon>Bacillati</taxon>
        <taxon>Actinomycetota</taxon>
        <taxon>Actinomycetes</taxon>
        <taxon>Kitasatosporales</taxon>
        <taxon>Streptomycetaceae</taxon>
        <taxon>Streptomyces</taxon>
    </lineage>
</organism>
<name>A0ABP5X227_9ACTN</name>
<proteinExistence type="predicted"/>
<evidence type="ECO:0000313" key="2">
    <source>
        <dbReference type="Proteomes" id="UP001500460"/>
    </source>
</evidence>
<sequence length="282" mass="31463">MVATLVRPGVGELQNRDELYREMILAPLRKCADYLPKMGGEGEVDLDGFTHIYGVDPLYHWMGFDSPLMFAAHKAAGGMTSIYRQLGIGCERLFRRVLRDQFSLTEEQVTWSYEIISDGEPEDAGKSVKPRILSLDGRVNVDDVQDAAAAARVRAWIDRQREELDISAPLKGAVFEVRQGYKSADSKRQNADLANAAQALGHGYLPVLTIMSTQINHAVRARYATGNWSVLMGTVSADDSLHSTFDFMHQVVGYDLRAFFERNTETLRASMEDILSALLEAK</sequence>